<evidence type="ECO:0000256" key="5">
    <source>
        <dbReference type="ARBA" id="ARBA00022833"/>
    </source>
</evidence>
<evidence type="ECO:0000256" key="6">
    <source>
        <dbReference type="ARBA" id="ARBA00023242"/>
    </source>
</evidence>
<evidence type="ECO:0000256" key="2">
    <source>
        <dbReference type="ARBA" id="ARBA00022478"/>
    </source>
</evidence>
<dbReference type="SUPFAM" id="SSF57783">
    <property type="entry name" value="Zinc beta-ribbon"/>
    <property type="match status" value="1"/>
</dbReference>
<sequence>MAYFQGRDFLFCDLCGTLLSLNSRKYAECPLCGFKRSGKEMAGKETCYTVTAEDIRRELGIEPFVKLDGYDNDEEEVQRAVVNESCPRCRHPQLEYYTKQLRSADEGQTVFYECPKCRHKFSINT</sequence>
<keyword evidence="6 7" id="KW-0539">Nucleus</keyword>
<dbReference type="GO" id="GO:0003676">
    <property type="term" value="F:nucleic acid binding"/>
    <property type="evidence" value="ECO:0007669"/>
    <property type="project" value="InterPro"/>
</dbReference>
<dbReference type="KEGG" id="nnu:104602122"/>
<comment type="function">
    <text evidence="7">DNA-dependent RNA polymerase catalyzes the transcription of DNA into RNA using the four ribonucleoside triphosphates as substrates.</text>
</comment>
<comment type="subcellular location">
    <subcellularLocation>
        <location evidence="1">Nucleus</location>
        <location evidence="1">Nucleolus</location>
    </subcellularLocation>
</comment>
<dbReference type="PIRSF" id="PIRSF005586">
    <property type="entry name" value="RNApol_RpoM"/>
    <property type="match status" value="1"/>
</dbReference>
<dbReference type="GO" id="GO:0006363">
    <property type="term" value="P:termination of RNA polymerase I transcription"/>
    <property type="evidence" value="ECO:0000318"/>
    <property type="project" value="GO_Central"/>
</dbReference>
<dbReference type="GeneID" id="104602122"/>
<dbReference type="Pfam" id="PF01096">
    <property type="entry name" value="Zn_ribbon_TFIIS"/>
    <property type="match status" value="1"/>
</dbReference>
<dbReference type="InterPro" id="IPR034004">
    <property type="entry name" value="Zn_ribbon_RPA12_C"/>
</dbReference>
<evidence type="ECO:0000256" key="4">
    <source>
        <dbReference type="ARBA" id="ARBA00022771"/>
    </source>
</evidence>
<evidence type="ECO:0000256" key="7">
    <source>
        <dbReference type="PIRNR" id="PIRNR005586"/>
    </source>
</evidence>
<dbReference type="GO" id="GO:0003899">
    <property type="term" value="F:DNA-directed RNA polymerase activity"/>
    <property type="evidence" value="ECO:0007669"/>
    <property type="project" value="InterPro"/>
</dbReference>
<keyword evidence="4" id="KW-0863">Zinc-finger</keyword>
<accession>A0A1U8AB52</accession>
<dbReference type="PANTHER" id="PTHR11239">
    <property type="entry name" value="DNA-DIRECTED RNA POLYMERASE"/>
    <property type="match status" value="1"/>
</dbReference>
<dbReference type="eggNOG" id="KOG2907">
    <property type="taxonomic scope" value="Eukaryota"/>
</dbReference>
<reference evidence="9" key="1">
    <citation type="submission" date="2025-08" db="UniProtKB">
        <authorList>
            <consortium name="RefSeq"/>
        </authorList>
    </citation>
    <scope>IDENTIFICATION</scope>
</reference>
<dbReference type="GO" id="GO:0008270">
    <property type="term" value="F:zinc ion binding"/>
    <property type="evidence" value="ECO:0007669"/>
    <property type="project" value="UniProtKB-KW"/>
</dbReference>
<dbReference type="OrthoDB" id="10056816at2759"/>
<dbReference type="InterPro" id="IPR001222">
    <property type="entry name" value="Znf_TFIIS"/>
</dbReference>
<dbReference type="InterPro" id="IPR012164">
    <property type="entry name" value="Rpa12/Rpb9/Rpc10/TFS"/>
</dbReference>
<keyword evidence="7" id="KW-0804">Transcription</keyword>
<protein>
    <recommendedName>
        <fullName evidence="7">DNA-directed RNA polymerase subunit</fullName>
    </recommendedName>
</protein>
<evidence type="ECO:0000313" key="9">
    <source>
        <dbReference type="RefSeq" id="XP_010263999.1"/>
    </source>
</evidence>
<evidence type="ECO:0000256" key="1">
    <source>
        <dbReference type="ARBA" id="ARBA00004604"/>
    </source>
</evidence>
<comment type="similarity">
    <text evidence="7">Belongs to the archaeal rpoM/eukaryotic RPA12/RPB9/RPC11 RNA polymerase family.</text>
</comment>
<dbReference type="Gene3D" id="2.20.25.10">
    <property type="match status" value="1"/>
</dbReference>
<proteinExistence type="inferred from homology"/>
<keyword evidence="8" id="KW-1185">Reference proteome</keyword>
<dbReference type="AlphaFoldDB" id="A0A1U8AB52"/>
<dbReference type="PANTHER" id="PTHR11239:SF14">
    <property type="entry name" value="DNA-DIRECTED RNA POLYMERASE I SUBUNIT RPA12"/>
    <property type="match status" value="1"/>
</dbReference>
<gene>
    <name evidence="9" type="primary">LOC104602122</name>
</gene>
<dbReference type="RefSeq" id="XP_010263999.1">
    <property type="nucleotide sequence ID" value="XM_010265697.2"/>
</dbReference>
<name>A0A1U8AB52_NELNU</name>
<evidence type="ECO:0000256" key="3">
    <source>
        <dbReference type="ARBA" id="ARBA00022723"/>
    </source>
</evidence>
<dbReference type="Proteomes" id="UP000189703">
    <property type="component" value="Unplaced"/>
</dbReference>
<keyword evidence="5" id="KW-0862">Zinc</keyword>
<evidence type="ECO:0000313" key="8">
    <source>
        <dbReference type="Proteomes" id="UP000189703"/>
    </source>
</evidence>
<dbReference type="CDD" id="cd10507">
    <property type="entry name" value="Zn-ribbon_RPA12"/>
    <property type="match status" value="1"/>
</dbReference>
<dbReference type="PROSITE" id="PS51133">
    <property type="entry name" value="ZF_TFIIS_2"/>
    <property type="match status" value="1"/>
</dbReference>
<dbReference type="SMART" id="SM00440">
    <property type="entry name" value="ZnF_C2C2"/>
    <property type="match status" value="1"/>
</dbReference>
<dbReference type="STRING" id="4432.A0A1U8AB52"/>
<keyword evidence="3" id="KW-0479">Metal-binding</keyword>
<dbReference type="OMA" id="DHICTKC"/>
<dbReference type="FunCoup" id="A0A1U8AB52">
    <property type="interactions" value="3166"/>
</dbReference>
<dbReference type="GO" id="GO:0005736">
    <property type="term" value="C:RNA polymerase I complex"/>
    <property type="evidence" value="ECO:0000318"/>
    <property type="project" value="GO_Central"/>
</dbReference>
<organism evidence="8 9">
    <name type="scientific">Nelumbo nucifera</name>
    <name type="common">Sacred lotus</name>
    <dbReference type="NCBI Taxonomy" id="4432"/>
    <lineage>
        <taxon>Eukaryota</taxon>
        <taxon>Viridiplantae</taxon>
        <taxon>Streptophyta</taxon>
        <taxon>Embryophyta</taxon>
        <taxon>Tracheophyta</taxon>
        <taxon>Spermatophyta</taxon>
        <taxon>Magnoliopsida</taxon>
        <taxon>Proteales</taxon>
        <taxon>Nelumbonaceae</taxon>
        <taxon>Nelumbo</taxon>
    </lineage>
</organism>
<keyword evidence="2 7" id="KW-0240">DNA-directed RNA polymerase</keyword>